<dbReference type="PANTHER" id="PTHR31659:SF9">
    <property type="entry name" value="PROTEIN: UPF0503-LIKE PROTEIN, PUTATIVE (DUF740)-RELATED"/>
    <property type="match status" value="1"/>
</dbReference>
<evidence type="ECO:0000256" key="1">
    <source>
        <dbReference type="SAM" id="MobiDB-lite"/>
    </source>
</evidence>
<evidence type="ECO:0000313" key="3">
    <source>
        <dbReference type="RefSeq" id="XP_015960863.1"/>
    </source>
</evidence>
<dbReference type="GO" id="GO:0005886">
    <property type="term" value="C:plasma membrane"/>
    <property type="evidence" value="ECO:0007669"/>
    <property type="project" value="TreeGrafter"/>
</dbReference>
<dbReference type="OrthoDB" id="758624at2759"/>
<dbReference type="InterPro" id="IPR008004">
    <property type="entry name" value="OCTOPUS-like"/>
</dbReference>
<reference evidence="3" key="2">
    <citation type="submission" date="2025-08" db="UniProtKB">
        <authorList>
            <consortium name="RefSeq"/>
        </authorList>
    </citation>
    <scope>IDENTIFICATION</scope>
    <source>
        <tissue evidence="3">Whole plant</tissue>
    </source>
</reference>
<name>A0A6P4D1G9_ARADU</name>
<feature type="region of interest" description="Disordered" evidence="1">
    <location>
        <begin position="147"/>
        <end position="173"/>
    </location>
</feature>
<dbReference type="GeneID" id="107484833"/>
<dbReference type="KEGG" id="adu:107484833"/>
<accession>A0A6P4D1G9</accession>
<dbReference type="AlphaFoldDB" id="A0A6P4D1G9"/>
<dbReference type="RefSeq" id="XP_015960863.1">
    <property type="nucleotide sequence ID" value="XM_016105377.3"/>
</dbReference>
<feature type="region of interest" description="Disordered" evidence="1">
    <location>
        <begin position="593"/>
        <end position="630"/>
    </location>
</feature>
<sequence>MNSTTAEDRPSNYTLSGEIELEIGLKFLNRETAVLAVKNYNLRRSAKYKVVESNQSRPLSVAVNPPPTLPFYSFFPSSILLSPRAVKPSSPRPSLHRPQEQFTGFCPSCLCERLAVLDPNGSAASSSSSGPRRSTSSSTAAAALRAIFRPSASGSNRGNRPPPTSSTSSSFFPELRRTKSFSASKNNEGFFSGAFEPQRRSCDVRVRSTLFSLFNQDDERKIPKKEPSVEVETRNLASSSTIVQAPVTLEEESESESESASVLEEEIQEQEEENDQNEDEIRVLEGPTNAVVPNIVTEERVAVTEIVEEEPELQPEPEIVVVPEEELLKPMKEHIDLDSNAKKSSGRDFKGSFWSAASVFSKKLQKWRQKQKLKKQRCRNGALGSGTTLLPVEKPIGRQFRETQSEIADYGFGRRSCDTDPRFSLDIGRMSFEAGRVSLDDPRYSFDEPRASWDGYLIGRTFPPPRMPSMLSVVEDAPVHQVLRTDTQIPVEEPVNVMMNAIIENADQAKVPGGTLQTREYYSDSSSRRRKSLDRSSSIRKTAAAVVAEMDELKPVSGAIPVANAKVTPAVGIGGVGGGVGIGIGISGGVDLSHHGPKAVFPDRDLRDRDSNSNSLRDDHSETFELGSRDAAGINGERKGAKKSFRWSKAWNIWGLINRRGGGGNKDDDEENRYGRGNGGNGVERSFSESWQEFRGERNGDVRGVFNRNALRSNSSVSWRNAPAFGGGVGALAAMRKSDVQANGHGKKGRDEVVLERNRSARYSPNNNSIDNGLLRLYLTPMRGSRRNWPGKGRSNQAHSIARSVLGLY</sequence>
<feature type="compositionally biased region" description="Low complexity" evidence="1">
    <location>
        <begin position="122"/>
        <end position="140"/>
    </location>
</feature>
<dbReference type="PANTHER" id="PTHR31659">
    <property type="entry name" value="PROTEIN: UPF0503-LIKE PROTEIN, PUTATIVE (DUF740)-RELATED"/>
    <property type="match status" value="1"/>
</dbReference>
<gene>
    <name evidence="3" type="primary">LOC107484833</name>
</gene>
<feature type="compositionally biased region" description="Basic and acidic residues" evidence="1">
    <location>
        <begin position="601"/>
        <end position="623"/>
    </location>
</feature>
<proteinExistence type="predicted"/>
<protein>
    <submittedName>
        <fullName evidence="3">Protein OCTOPUS-like</fullName>
    </submittedName>
</protein>
<organism evidence="2 3">
    <name type="scientific">Arachis duranensis</name>
    <name type="common">Wild peanut</name>
    <dbReference type="NCBI Taxonomy" id="130453"/>
    <lineage>
        <taxon>Eukaryota</taxon>
        <taxon>Viridiplantae</taxon>
        <taxon>Streptophyta</taxon>
        <taxon>Embryophyta</taxon>
        <taxon>Tracheophyta</taxon>
        <taxon>Spermatophyta</taxon>
        <taxon>Magnoliopsida</taxon>
        <taxon>eudicotyledons</taxon>
        <taxon>Gunneridae</taxon>
        <taxon>Pentapetalae</taxon>
        <taxon>rosids</taxon>
        <taxon>fabids</taxon>
        <taxon>Fabales</taxon>
        <taxon>Fabaceae</taxon>
        <taxon>Papilionoideae</taxon>
        <taxon>50 kb inversion clade</taxon>
        <taxon>dalbergioids sensu lato</taxon>
        <taxon>Dalbergieae</taxon>
        <taxon>Pterocarpus clade</taxon>
        <taxon>Arachis</taxon>
    </lineage>
</organism>
<feature type="compositionally biased region" description="Acidic residues" evidence="1">
    <location>
        <begin position="249"/>
        <end position="278"/>
    </location>
</feature>
<dbReference type="Pfam" id="PF05340">
    <property type="entry name" value="DUF740"/>
    <property type="match status" value="1"/>
</dbReference>
<feature type="region of interest" description="Disordered" evidence="1">
    <location>
        <begin position="660"/>
        <end position="681"/>
    </location>
</feature>
<feature type="region of interest" description="Disordered" evidence="1">
    <location>
        <begin position="121"/>
        <end position="140"/>
    </location>
</feature>
<dbReference type="Proteomes" id="UP000515211">
    <property type="component" value="Chromosome 4"/>
</dbReference>
<evidence type="ECO:0000313" key="2">
    <source>
        <dbReference type="Proteomes" id="UP000515211"/>
    </source>
</evidence>
<feature type="region of interest" description="Disordered" evidence="1">
    <location>
        <begin position="247"/>
        <end position="280"/>
    </location>
</feature>
<keyword evidence="2" id="KW-1185">Reference proteome</keyword>
<reference evidence="2" key="1">
    <citation type="journal article" date="2016" name="Nat. Genet.">
        <title>The genome sequences of Arachis duranensis and Arachis ipaensis, the diploid ancestors of cultivated peanut.</title>
        <authorList>
            <person name="Bertioli D.J."/>
            <person name="Cannon S.B."/>
            <person name="Froenicke L."/>
            <person name="Huang G."/>
            <person name="Farmer A.D."/>
            <person name="Cannon E.K."/>
            <person name="Liu X."/>
            <person name="Gao D."/>
            <person name="Clevenger J."/>
            <person name="Dash S."/>
            <person name="Ren L."/>
            <person name="Moretzsohn M.C."/>
            <person name="Shirasawa K."/>
            <person name="Huang W."/>
            <person name="Vidigal B."/>
            <person name="Abernathy B."/>
            <person name="Chu Y."/>
            <person name="Niederhuth C.E."/>
            <person name="Umale P."/>
            <person name="Araujo A.C."/>
            <person name="Kozik A."/>
            <person name="Kim K.D."/>
            <person name="Burow M.D."/>
            <person name="Varshney R.K."/>
            <person name="Wang X."/>
            <person name="Zhang X."/>
            <person name="Barkley N."/>
            <person name="Guimaraes P.M."/>
            <person name="Isobe S."/>
            <person name="Guo B."/>
            <person name="Liao B."/>
            <person name="Stalker H.T."/>
            <person name="Schmitz R.J."/>
            <person name="Scheffler B.E."/>
            <person name="Leal-Bertioli S.C."/>
            <person name="Xun X."/>
            <person name="Jackson S.A."/>
            <person name="Michelmore R."/>
            <person name="Ozias-Akins P."/>
        </authorList>
    </citation>
    <scope>NUCLEOTIDE SEQUENCE [LARGE SCALE GENOMIC DNA]</scope>
    <source>
        <strain evidence="2">cv. V14167</strain>
    </source>
</reference>